<dbReference type="EMBL" id="WGGD01000005">
    <property type="protein sequence ID" value="MUN29411.1"/>
    <property type="molecule type" value="Genomic_DNA"/>
</dbReference>
<dbReference type="InterPro" id="IPR024533">
    <property type="entry name" value="DUF3834"/>
</dbReference>
<sequence>MNVIAAPGPVVYPLLAANDERINISFGKEGDADAVFDSTVSLVRRGLRIDKVLVKGLMQIVPSIGNKTAVWRKGSAADVLLRAYLSRSGKKVEIVYVNDQSEIMKLLKSGEVDSAVVSSAFGKGIRFEDLIPEMPGSCGVHINRNEEVILEAYQKGIEAFKRNPDEASNVVISKLPMKMDPSFVKGTMLNSILGIEHVNDYFGFKNAIAPFLKE</sequence>
<reference evidence="1 2" key="1">
    <citation type="submission" date="2019-10" db="EMBL/GenBank/DDBJ databases">
        <title>Sequencing and Assembly of Multiple Reported Metal-Biooxidizing Members of the Extremely Thermoacidophilic Archaeal Family Sulfolobaceae.</title>
        <authorList>
            <person name="Counts J.A."/>
            <person name="Kelly R.M."/>
        </authorList>
    </citation>
    <scope>NUCLEOTIDE SEQUENCE [LARGE SCALE GENOMIC DNA]</scope>
    <source>
        <strain evidence="1 2">DSM 6482</strain>
    </source>
</reference>
<proteinExistence type="predicted"/>
<comment type="caution">
    <text evidence="1">The sequence shown here is derived from an EMBL/GenBank/DDBJ whole genome shotgun (WGS) entry which is preliminary data.</text>
</comment>
<keyword evidence="2" id="KW-1185">Reference proteome</keyword>
<organism evidence="1 2">
    <name type="scientific">Sulfuracidifex metallicus DSM 6482 = JCM 9184</name>
    <dbReference type="NCBI Taxonomy" id="523847"/>
    <lineage>
        <taxon>Archaea</taxon>
        <taxon>Thermoproteota</taxon>
        <taxon>Thermoprotei</taxon>
        <taxon>Sulfolobales</taxon>
        <taxon>Sulfolobaceae</taxon>
        <taxon>Sulfuracidifex</taxon>
    </lineage>
</organism>
<name>A0A6A9QQF6_SULME</name>
<dbReference type="Pfam" id="PF12916">
    <property type="entry name" value="DUF3834"/>
    <property type="match status" value="1"/>
</dbReference>
<dbReference type="SUPFAM" id="SSF53850">
    <property type="entry name" value="Periplasmic binding protein-like II"/>
    <property type="match status" value="1"/>
</dbReference>
<dbReference type="Proteomes" id="UP000470772">
    <property type="component" value="Unassembled WGS sequence"/>
</dbReference>
<evidence type="ECO:0000313" key="2">
    <source>
        <dbReference type="Proteomes" id="UP000470772"/>
    </source>
</evidence>
<protein>
    <submittedName>
        <fullName evidence="1">DUF3834 domain-containing protein</fullName>
    </submittedName>
</protein>
<dbReference type="Gene3D" id="3.40.190.200">
    <property type="match status" value="1"/>
</dbReference>
<gene>
    <name evidence="1" type="ORF">GC250_08170</name>
</gene>
<accession>A0A6A9QQF6</accession>
<dbReference type="AlphaFoldDB" id="A0A6A9QQF6"/>
<evidence type="ECO:0000313" key="1">
    <source>
        <dbReference type="EMBL" id="MUN29411.1"/>
    </source>
</evidence>